<dbReference type="NCBIfam" id="TIGR02937">
    <property type="entry name" value="sigma70-ECF"/>
    <property type="match status" value="1"/>
</dbReference>
<dbReference type="PANTHER" id="PTHR43133">
    <property type="entry name" value="RNA POLYMERASE ECF-TYPE SIGMA FACTO"/>
    <property type="match status" value="1"/>
</dbReference>
<dbReference type="Pfam" id="PF08281">
    <property type="entry name" value="Sigma70_r4_2"/>
    <property type="match status" value="1"/>
</dbReference>
<dbReference type="InterPro" id="IPR036388">
    <property type="entry name" value="WH-like_DNA-bd_sf"/>
</dbReference>
<sequence>MAQNDLSGGVPIDGLFRDHRGWLQGWLRRKLGNSADAADLLQETFLRVLGGRTAFRFQASDRFDPRRQLALIANGLVISKWRRDALEREYLAALAAMEPASAPSPEARAVAFELLCEIDAMLDELPPKCRQAFLLAQLDGMCQQRIAAELGVTRRTVHNYLARAMVACSVYLMKQGG</sequence>
<evidence type="ECO:0000313" key="7">
    <source>
        <dbReference type="EMBL" id="VCU71824.1"/>
    </source>
</evidence>
<evidence type="ECO:0000256" key="3">
    <source>
        <dbReference type="ARBA" id="ARBA00023082"/>
    </source>
</evidence>
<keyword evidence="2" id="KW-0805">Transcription regulation</keyword>
<dbReference type="Gene3D" id="1.10.1740.10">
    <property type="match status" value="1"/>
</dbReference>
<dbReference type="InterPro" id="IPR013249">
    <property type="entry name" value="RNA_pol_sigma70_r4_t2"/>
</dbReference>
<dbReference type="SUPFAM" id="SSF88659">
    <property type="entry name" value="Sigma3 and sigma4 domains of RNA polymerase sigma factors"/>
    <property type="match status" value="1"/>
</dbReference>
<dbReference type="InterPro" id="IPR013325">
    <property type="entry name" value="RNA_pol_sigma_r2"/>
</dbReference>
<reference evidence="7 8" key="1">
    <citation type="submission" date="2018-10" db="EMBL/GenBank/DDBJ databases">
        <authorList>
            <person name="Criscuolo A."/>
        </authorList>
    </citation>
    <scope>NUCLEOTIDE SEQUENCE [LARGE SCALE GENOMIC DNA]</scope>
    <source>
        <strain evidence="7">DnA1</strain>
    </source>
</reference>
<comment type="similarity">
    <text evidence="1">Belongs to the sigma-70 factor family. ECF subfamily.</text>
</comment>
<evidence type="ECO:0000256" key="2">
    <source>
        <dbReference type="ARBA" id="ARBA00023015"/>
    </source>
</evidence>
<dbReference type="PANTHER" id="PTHR43133:SF63">
    <property type="entry name" value="RNA POLYMERASE SIGMA FACTOR FECI-RELATED"/>
    <property type="match status" value="1"/>
</dbReference>
<dbReference type="InterPro" id="IPR013324">
    <property type="entry name" value="RNA_pol_sigma_r3/r4-like"/>
</dbReference>
<dbReference type="EMBL" id="UWPJ01000030">
    <property type="protein sequence ID" value="VCU71824.1"/>
    <property type="molecule type" value="Genomic_DNA"/>
</dbReference>
<dbReference type="GO" id="GO:0006352">
    <property type="term" value="P:DNA-templated transcription initiation"/>
    <property type="evidence" value="ECO:0007669"/>
    <property type="project" value="InterPro"/>
</dbReference>
<dbReference type="RefSeq" id="WP_124081421.1">
    <property type="nucleotide sequence ID" value="NZ_UWPJ01000030.1"/>
</dbReference>
<protein>
    <submittedName>
        <fullName evidence="7">Putative RNA polymerase sigma factor FecI</fullName>
    </submittedName>
</protein>
<organism evidence="7 8">
    <name type="scientific">Pigmentiphaga humi</name>
    <dbReference type="NCBI Taxonomy" id="2478468"/>
    <lineage>
        <taxon>Bacteria</taxon>
        <taxon>Pseudomonadati</taxon>
        <taxon>Pseudomonadota</taxon>
        <taxon>Betaproteobacteria</taxon>
        <taxon>Burkholderiales</taxon>
        <taxon>Alcaligenaceae</taxon>
        <taxon>Pigmentiphaga</taxon>
    </lineage>
</organism>
<dbReference type="GO" id="GO:0016987">
    <property type="term" value="F:sigma factor activity"/>
    <property type="evidence" value="ECO:0007669"/>
    <property type="project" value="UniProtKB-KW"/>
</dbReference>
<feature type="domain" description="RNA polymerase sigma factor 70 region 4 type 2" evidence="6">
    <location>
        <begin position="117"/>
        <end position="168"/>
    </location>
</feature>
<dbReference type="AlphaFoldDB" id="A0A3P4B690"/>
<dbReference type="Proteomes" id="UP000277294">
    <property type="component" value="Unassembled WGS sequence"/>
</dbReference>
<dbReference type="CDD" id="cd06171">
    <property type="entry name" value="Sigma70_r4"/>
    <property type="match status" value="1"/>
</dbReference>
<dbReference type="InterPro" id="IPR014284">
    <property type="entry name" value="RNA_pol_sigma-70_dom"/>
</dbReference>
<proteinExistence type="inferred from homology"/>
<name>A0A3P4B690_9BURK</name>
<dbReference type="GO" id="GO:0003677">
    <property type="term" value="F:DNA binding"/>
    <property type="evidence" value="ECO:0007669"/>
    <property type="project" value="InterPro"/>
</dbReference>
<keyword evidence="8" id="KW-1185">Reference proteome</keyword>
<evidence type="ECO:0000259" key="5">
    <source>
        <dbReference type="Pfam" id="PF04542"/>
    </source>
</evidence>
<keyword evidence="3" id="KW-0731">Sigma factor</keyword>
<dbReference type="InterPro" id="IPR039425">
    <property type="entry name" value="RNA_pol_sigma-70-like"/>
</dbReference>
<evidence type="ECO:0000256" key="4">
    <source>
        <dbReference type="ARBA" id="ARBA00023163"/>
    </source>
</evidence>
<dbReference type="Pfam" id="PF04542">
    <property type="entry name" value="Sigma70_r2"/>
    <property type="match status" value="1"/>
</dbReference>
<evidence type="ECO:0000313" key="8">
    <source>
        <dbReference type="Proteomes" id="UP000277294"/>
    </source>
</evidence>
<dbReference type="OrthoDB" id="9784272at2"/>
<accession>A0A3P4B690</accession>
<feature type="domain" description="RNA polymerase sigma-70 region 2" evidence="5">
    <location>
        <begin position="15"/>
        <end position="84"/>
    </location>
</feature>
<keyword evidence="4" id="KW-0804">Transcription</keyword>
<dbReference type="InterPro" id="IPR007627">
    <property type="entry name" value="RNA_pol_sigma70_r2"/>
</dbReference>
<gene>
    <name evidence="7" type="primary">fecI_13</name>
    <name evidence="7" type="ORF">PIGHUM_03914</name>
</gene>
<dbReference type="SUPFAM" id="SSF88946">
    <property type="entry name" value="Sigma2 domain of RNA polymerase sigma factors"/>
    <property type="match status" value="1"/>
</dbReference>
<evidence type="ECO:0000256" key="1">
    <source>
        <dbReference type="ARBA" id="ARBA00010641"/>
    </source>
</evidence>
<dbReference type="Gene3D" id="1.10.10.10">
    <property type="entry name" value="Winged helix-like DNA-binding domain superfamily/Winged helix DNA-binding domain"/>
    <property type="match status" value="1"/>
</dbReference>
<evidence type="ECO:0000259" key="6">
    <source>
        <dbReference type="Pfam" id="PF08281"/>
    </source>
</evidence>